<feature type="region of interest" description="Disordered" evidence="2">
    <location>
        <begin position="392"/>
        <end position="454"/>
    </location>
</feature>
<feature type="repeat" description="TPR" evidence="1">
    <location>
        <begin position="124"/>
        <end position="157"/>
    </location>
</feature>
<proteinExistence type="predicted"/>
<keyword evidence="4" id="KW-1185">Reference proteome</keyword>
<feature type="repeat" description="TPR" evidence="1">
    <location>
        <begin position="158"/>
        <end position="191"/>
    </location>
</feature>
<dbReference type="Proteomes" id="UP000315471">
    <property type="component" value="Unassembled WGS sequence"/>
</dbReference>
<feature type="region of interest" description="Disordered" evidence="2">
    <location>
        <begin position="1"/>
        <end position="33"/>
    </location>
</feature>
<dbReference type="PROSITE" id="PS50293">
    <property type="entry name" value="TPR_REGION"/>
    <property type="match status" value="1"/>
</dbReference>
<evidence type="ECO:0000256" key="1">
    <source>
        <dbReference type="PROSITE-ProRule" id="PRU00339"/>
    </source>
</evidence>
<dbReference type="PROSITE" id="PS50005">
    <property type="entry name" value="TPR"/>
    <property type="match status" value="3"/>
</dbReference>
<name>A0A5C6ECA6_9BACT</name>
<keyword evidence="1" id="KW-0802">TPR repeat</keyword>
<dbReference type="RefSeq" id="WP_231617275.1">
    <property type="nucleotide sequence ID" value="NZ_SJPY01000001.1"/>
</dbReference>
<feature type="compositionally biased region" description="Polar residues" evidence="2">
    <location>
        <begin position="21"/>
        <end position="33"/>
    </location>
</feature>
<dbReference type="PANTHER" id="PTHR12558">
    <property type="entry name" value="CELL DIVISION CYCLE 16,23,27"/>
    <property type="match status" value="1"/>
</dbReference>
<dbReference type="Gene3D" id="1.25.40.10">
    <property type="entry name" value="Tetratricopeptide repeat domain"/>
    <property type="match status" value="1"/>
</dbReference>
<dbReference type="InterPro" id="IPR011990">
    <property type="entry name" value="TPR-like_helical_dom_sf"/>
</dbReference>
<dbReference type="AlphaFoldDB" id="A0A5C6ECA6"/>
<protein>
    <submittedName>
        <fullName evidence="3">Photosystem I assembly protein Ycf3</fullName>
    </submittedName>
</protein>
<feature type="compositionally biased region" description="Low complexity" evidence="2">
    <location>
        <begin position="421"/>
        <end position="442"/>
    </location>
</feature>
<dbReference type="PANTHER" id="PTHR12558:SF13">
    <property type="entry name" value="CELL DIVISION CYCLE PROTEIN 27 HOMOLOG"/>
    <property type="match status" value="1"/>
</dbReference>
<feature type="compositionally biased region" description="Pro residues" evidence="2">
    <location>
        <begin position="406"/>
        <end position="420"/>
    </location>
</feature>
<feature type="repeat" description="TPR" evidence="1">
    <location>
        <begin position="90"/>
        <end position="123"/>
    </location>
</feature>
<dbReference type="Pfam" id="PF13424">
    <property type="entry name" value="TPR_12"/>
    <property type="match status" value="1"/>
</dbReference>
<evidence type="ECO:0000256" key="2">
    <source>
        <dbReference type="SAM" id="MobiDB-lite"/>
    </source>
</evidence>
<accession>A0A5C6ECA6</accession>
<sequence>MASMNPFSRSPVATDPATGPASPSVTESIASTTSNAGKSIEAMGASAKTAFGKTSDAFAGVFRRDKTDEINEISDTDPLKLTDKPADVGPDVFVANGQLWESTGNFTKAMESYNKALERDPKDVPTLTSIARLNFRQGNHPEAVTYFQRAIQESPKDAALYNDLGLTLSKTGDHAQAAQMLTQALELSPGTSRYANNLASIRFEAGDKQGAFKVLQDNNKPAVAHFNMAYLHYSKGQMADSRGHLAEAMKYEAQASTDAAVRRAVDRSREMIAQIDASGNGSGIANIAQATPAAQAPMQNPQAVAQVQATQPAPGATGVAGQAVGYPMTNPTANQVPAATAGYRPGTTAWAPAMASITKPNPTSTQNPPTTPNDVTAPAGPAAVVAGTPDWGHGTWAQKAAANPAPATPATPALPAPPTYTAPTTTLPTSAAPATDTSTAEPFALPNGFTMPSM</sequence>
<reference evidence="3 4" key="1">
    <citation type="submission" date="2019-02" db="EMBL/GenBank/DDBJ databases">
        <title>Deep-cultivation of Planctomycetes and their phenomic and genomic characterization uncovers novel biology.</title>
        <authorList>
            <person name="Wiegand S."/>
            <person name="Jogler M."/>
            <person name="Boedeker C."/>
            <person name="Pinto D."/>
            <person name="Vollmers J."/>
            <person name="Rivas-Marin E."/>
            <person name="Kohn T."/>
            <person name="Peeters S.H."/>
            <person name="Heuer A."/>
            <person name="Rast P."/>
            <person name="Oberbeckmann S."/>
            <person name="Bunk B."/>
            <person name="Jeske O."/>
            <person name="Meyerdierks A."/>
            <person name="Storesund J.E."/>
            <person name="Kallscheuer N."/>
            <person name="Luecker S."/>
            <person name="Lage O.M."/>
            <person name="Pohl T."/>
            <person name="Merkel B.J."/>
            <person name="Hornburger P."/>
            <person name="Mueller R.-W."/>
            <person name="Bruemmer F."/>
            <person name="Labrenz M."/>
            <person name="Spormann A.M."/>
            <person name="Op Den Camp H."/>
            <person name="Overmann J."/>
            <person name="Amann R."/>
            <person name="Jetten M.S.M."/>
            <person name="Mascher T."/>
            <person name="Medema M.H."/>
            <person name="Devos D.P."/>
            <person name="Kaster A.-K."/>
            <person name="Ovreas L."/>
            <person name="Rohde M."/>
            <person name="Galperin M.Y."/>
            <person name="Jogler C."/>
        </authorList>
    </citation>
    <scope>NUCLEOTIDE SEQUENCE [LARGE SCALE GENOMIC DNA]</scope>
    <source>
        <strain evidence="3 4">Q31b</strain>
    </source>
</reference>
<organism evidence="3 4">
    <name type="scientific">Novipirellula aureliae</name>
    <dbReference type="NCBI Taxonomy" id="2527966"/>
    <lineage>
        <taxon>Bacteria</taxon>
        <taxon>Pseudomonadati</taxon>
        <taxon>Planctomycetota</taxon>
        <taxon>Planctomycetia</taxon>
        <taxon>Pirellulales</taxon>
        <taxon>Pirellulaceae</taxon>
        <taxon>Novipirellula</taxon>
    </lineage>
</organism>
<dbReference type="SUPFAM" id="SSF48452">
    <property type="entry name" value="TPR-like"/>
    <property type="match status" value="1"/>
</dbReference>
<dbReference type="Pfam" id="PF13181">
    <property type="entry name" value="TPR_8"/>
    <property type="match status" value="1"/>
</dbReference>
<evidence type="ECO:0000313" key="3">
    <source>
        <dbReference type="EMBL" id="TWU45567.1"/>
    </source>
</evidence>
<dbReference type="InterPro" id="IPR019734">
    <property type="entry name" value="TPR_rpt"/>
</dbReference>
<dbReference type="SMART" id="SM00028">
    <property type="entry name" value="TPR"/>
    <property type="match status" value="4"/>
</dbReference>
<comment type="caution">
    <text evidence="3">The sequence shown here is derived from an EMBL/GenBank/DDBJ whole genome shotgun (WGS) entry which is preliminary data.</text>
</comment>
<dbReference type="EMBL" id="SJPY01000001">
    <property type="protein sequence ID" value="TWU45567.1"/>
    <property type="molecule type" value="Genomic_DNA"/>
</dbReference>
<gene>
    <name evidence="3" type="ORF">Q31b_07420</name>
</gene>
<evidence type="ECO:0000313" key="4">
    <source>
        <dbReference type="Proteomes" id="UP000315471"/>
    </source>
</evidence>